<feature type="domain" description="Torsin-1A C-terminal" evidence="3">
    <location>
        <begin position="279"/>
        <end position="333"/>
    </location>
</feature>
<dbReference type="GO" id="GO:0005737">
    <property type="term" value="C:cytoplasm"/>
    <property type="evidence" value="ECO:0007669"/>
    <property type="project" value="UniProtKB-ARBA"/>
</dbReference>
<feature type="chain" id="PRO_5004909091" evidence="2">
    <location>
        <begin position="21"/>
        <end position="340"/>
    </location>
</feature>
<accession>W8CDH5</accession>
<dbReference type="GO" id="GO:0016887">
    <property type="term" value="F:ATP hydrolysis activity"/>
    <property type="evidence" value="ECO:0007669"/>
    <property type="project" value="InterPro"/>
</dbReference>
<organism evidence="4">
    <name type="scientific">Ceratitis capitata</name>
    <name type="common">Mediterranean fruit fly</name>
    <name type="synonym">Tephritis capitata</name>
    <dbReference type="NCBI Taxonomy" id="7213"/>
    <lineage>
        <taxon>Eukaryota</taxon>
        <taxon>Metazoa</taxon>
        <taxon>Ecdysozoa</taxon>
        <taxon>Arthropoda</taxon>
        <taxon>Hexapoda</taxon>
        <taxon>Insecta</taxon>
        <taxon>Pterygota</taxon>
        <taxon>Neoptera</taxon>
        <taxon>Endopterygota</taxon>
        <taxon>Diptera</taxon>
        <taxon>Brachycera</taxon>
        <taxon>Muscomorpha</taxon>
        <taxon>Tephritoidea</taxon>
        <taxon>Tephritidae</taxon>
        <taxon>Ceratitis</taxon>
        <taxon>Ceratitis</taxon>
    </lineage>
</organism>
<evidence type="ECO:0000313" key="4">
    <source>
        <dbReference type="EMBL" id="JAC04620.1"/>
    </source>
</evidence>
<protein>
    <submittedName>
        <fullName evidence="4">Torsin-like protein</fullName>
    </submittedName>
</protein>
<dbReference type="PANTHER" id="PTHR10760">
    <property type="entry name" value="TORSIN"/>
    <property type="match status" value="1"/>
</dbReference>
<dbReference type="PANTHER" id="PTHR10760:SF2">
    <property type="entry name" value="LD13476P-RELATED"/>
    <property type="match status" value="1"/>
</dbReference>
<dbReference type="EMBL" id="GAMC01001936">
    <property type="protein sequence ID" value="JAC04620.1"/>
    <property type="molecule type" value="mRNA"/>
</dbReference>
<name>W8CDH5_CERCA</name>
<dbReference type="KEGG" id="ccat:101455053"/>
<reference evidence="4" key="2">
    <citation type="journal article" date="2014" name="BMC Genomics">
        <title>A genomic perspective to assessing quality of mass-reared SIT flies used in Mediterranean fruit fly (Ceratitis capitata) eradication in California.</title>
        <authorList>
            <person name="Calla B."/>
            <person name="Hall B."/>
            <person name="Hou S."/>
            <person name="Geib S.M."/>
        </authorList>
    </citation>
    <scope>NUCLEOTIDE SEQUENCE</scope>
</reference>
<dbReference type="GO" id="GO:0005524">
    <property type="term" value="F:ATP binding"/>
    <property type="evidence" value="ECO:0007669"/>
    <property type="project" value="InterPro"/>
</dbReference>
<reference evidence="4" key="1">
    <citation type="submission" date="2013-07" db="EMBL/GenBank/DDBJ databases">
        <authorList>
            <person name="Geib S."/>
        </authorList>
    </citation>
    <scope>NUCLEOTIDE SEQUENCE</scope>
</reference>
<dbReference type="SUPFAM" id="SSF52540">
    <property type="entry name" value="P-loop containing nucleoside triphosphate hydrolases"/>
    <property type="match status" value="1"/>
</dbReference>
<dbReference type="InterPro" id="IPR049337">
    <property type="entry name" value="TOR1A_C"/>
</dbReference>
<dbReference type="Pfam" id="PF21376">
    <property type="entry name" value="TOR1A_C"/>
    <property type="match status" value="1"/>
</dbReference>
<gene>
    <name evidence="4" type="primary">TORS</name>
</gene>
<dbReference type="CTD" id="31399"/>
<dbReference type="Gene3D" id="3.40.50.300">
    <property type="entry name" value="P-loop containing nucleotide triphosphate hydrolases"/>
    <property type="match status" value="1"/>
</dbReference>
<evidence type="ECO:0000256" key="2">
    <source>
        <dbReference type="SAM" id="SignalP"/>
    </source>
</evidence>
<keyword evidence="2" id="KW-0732">Signal</keyword>
<comment type="similarity">
    <text evidence="1">Belongs to the ClpA/ClpB family. Torsin subfamily.</text>
</comment>
<dbReference type="InterPro" id="IPR010448">
    <property type="entry name" value="Torsin"/>
</dbReference>
<dbReference type="GeneID" id="101455053"/>
<dbReference type="Pfam" id="PF06309">
    <property type="entry name" value="Torsin"/>
    <property type="match status" value="1"/>
</dbReference>
<dbReference type="GO" id="GO:0012505">
    <property type="term" value="C:endomembrane system"/>
    <property type="evidence" value="ECO:0007669"/>
    <property type="project" value="UniProtKB-ARBA"/>
</dbReference>
<dbReference type="OrthoDB" id="19623at2759"/>
<proteinExistence type="evidence at transcript level"/>
<sequence length="340" mass="38280">MHRLLCILCIFSLSLQCVLCLLDPVSLTIGAGVGLGALTGFGFLKDQTYCRFTECCNERYIPGNINKLKSMLADRLYGQHIVVQQLTSALEAHFNPKSSSRKPLVMSFHGTPGTGKNFVSDMIAEALYENGVKSRFVHKYMGRLHFSLEKQVDYYNHRIFKDVVEGIRDCPRSLFIFDEVDKMPSGVFESLAALVDYNALPDNLDGSKAIFIFLSNTAGVQISDQLAKLLMNGVLRDSIKLSSFEQILEKASYNLEGGFKKAGLIEQHVIDHYIPYLPLEKQHVRQCIAAEFRKWGRNPDENVIDSLLQDVITYDRGYGLFATSGCKTIEKKVATEVWRN</sequence>
<dbReference type="GO" id="GO:0071218">
    <property type="term" value="P:cellular response to misfolded protein"/>
    <property type="evidence" value="ECO:0007669"/>
    <property type="project" value="TreeGrafter"/>
</dbReference>
<evidence type="ECO:0000256" key="1">
    <source>
        <dbReference type="ARBA" id="ARBA00006235"/>
    </source>
</evidence>
<dbReference type="InterPro" id="IPR027417">
    <property type="entry name" value="P-loop_NTPase"/>
</dbReference>
<dbReference type="AlphaFoldDB" id="W8CDH5"/>
<evidence type="ECO:0000259" key="3">
    <source>
        <dbReference type="Pfam" id="PF21376"/>
    </source>
</evidence>
<feature type="signal peptide" evidence="2">
    <location>
        <begin position="1"/>
        <end position="20"/>
    </location>
</feature>